<keyword evidence="3" id="KW-1185">Reference proteome</keyword>
<comment type="caution">
    <text evidence="2">The sequence shown here is derived from an EMBL/GenBank/DDBJ whole genome shotgun (WGS) entry which is preliminary data.</text>
</comment>
<proteinExistence type="predicted"/>
<keyword evidence="1" id="KW-0732">Signal</keyword>
<name>A0A2V3W1V9_9BACI</name>
<evidence type="ECO:0000313" key="3">
    <source>
        <dbReference type="Proteomes" id="UP000247978"/>
    </source>
</evidence>
<organism evidence="2 3">
    <name type="scientific">Pseudogracilibacillus auburnensis</name>
    <dbReference type="NCBI Taxonomy" id="1494959"/>
    <lineage>
        <taxon>Bacteria</taxon>
        <taxon>Bacillati</taxon>
        <taxon>Bacillota</taxon>
        <taxon>Bacilli</taxon>
        <taxon>Bacillales</taxon>
        <taxon>Bacillaceae</taxon>
        <taxon>Pseudogracilibacillus</taxon>
    </lineage>
</organism>
<evidence type="ECO:0000313" key="2">
    <source>
        <dbReference type="EMBL" id="PXW86235.1"/>
    </source>
</evidence>
<reference evidence="2 3" key="1">
    <citation type="submission" date="2018-05" db="EMBL/GenBank/DDBJ databases">
        <title>Genomic Encyclopedia of Type Strains, Phase IV (KMG-IV): sequencing the most valuable type-strain genomes for metagenomic binning, comparative biology and taxonomic classification.</title>
        <authorList>
            <person name="Goeker M."/>
        </authorList>
    </citation>
    <scope>NUCLEOTIDE SEQUENCE [LARGE SCALE GENOMIC DNA]</scope>
    <source>
        <strain evidence="2 3">DSM 28556</strain>
    </source>
</reference>
<dbReference type="RefSeq" id="WP_110395655.1">
    <property type="nucleotide sequence ID" value="NZ_JBHUHB010000001.1"/>
</dbReference>
<dbReference type="AlphaFoldDB" id="A0A2V3W1V9"/>
<accession>A0A2V3W1V9</accession>
<dbReference type="EMBL" id="QJJQ01000008">
    <property type="protein sequence ID" value="PXW86235.1"/>
    <property type="molecule type" value="Genomic_DNA"/>
</dbReference>
<dbReference type="Proteomes" id="UP000247978">
    <property type="component" value="Unassembled WGS sequence"/>
</dbReference>
<feature type="chain" id="PRO_5016179364" description="Lipoprotein" evidence="1">
    <location>
        <begin position="25"/>
        <end position="151"/>
    </location>
</feature>
<evidence type="ECO:0008006" key="4">
    <source>
        <dbReference type="Google" id="ProtNLM"/>
    </source>
</evidence>
<gene>
    <name evidence="2" type="ORF">DFR56_10850</name>
</gene>
<protein>
    <recommendedName>
        <fullName evidence="4">Lipoprotein</fullName>
    </recommendedName>
</protein>
<feature type="signal peptide" evidence="1">
    <location>
        <begin position="1"/>
        <end position="24"/>
    </location>
</feature>
<evidence type="ECO:0000256" key="1">
    <source>
        <dbReference type="SAM" id="SignalP"/>
    </source>
</evidence>
<sequence>MKYCFHFLLIFFIFLTACSTNVQNEEVDLKISDVKLTQLEQGMMNLVGDNSIIFEMQVKNDAANEIELTVDHYENGELQGTEMYFTASLHDMDDSNPIHIIIANRGINDQHQWIGSVIAEDSSASFQTDLTAIPVHSASTFVPIDTPFPFN</sequence>
<dbReference type="PROSITE" id="PS51257">
    <property type="entry name" value="PROKAR_LIPOPROTEIN"/>
    <property type="match status" value="1"/>
</dbReference>